<keyword evidence="2" id="KW-0472">Membrane</keyword>
<dbReference type="OrthoDB" id="2015280at2759"/>
<dbReference type="InterPro" id="IPR036273">
    <property type="entry name" value="CRAL/TRIO_N_dom_sf"/>
</dbReference>
<dbReference type="EMBL" id="JAGTXO010000001">
    <property type="protein sequence ID" value="KAG8471105.1"/>
    <property type="molecule type" value="Genomic_DNA"/>
</dbReference>
<keyword evidence="2" id="KW-0812">Transmembrane</keyword>
<proteinExistence type="predicted"/>
<dbReference type="SUPFAM" id="SSF52087">
    <property type="entry name" value="CRAL/TRIO domain"/>
    <property type="match status" value="1"/>
</dbReference>
<evidence type="ECO:0000313" key="4">
    <source>
        <dbReference type="EMBL" id="KAG8471105.1"/>
    </source>
</evidence>
<dbReference type="SUPFAM" id="SSF46938">
    <property type="entry name" value="CRAL/TRIO N-terminal domain"/>
    <property type="match status" value="1"/>
</dbReference>
<organism evidence="4 5">
    <name type="scientific">Diacronema lutheri</name>
    <name type="common">Unicellular marine alga</name>
    <name type="synonym">Monochrysis lutheri</name>
    <dbReference type="NCBI Taxonomy" id="2081491"/>
    <lineage>
        <taxon>Eukaryota</taxon>
        <taxon>Haptista</taxon>
        <taxon>Haptophyta</taxon>
        <taxon>Pavlovophyceae</taxon>
        <taxon>Pavlovales</taxon>
        <taxon>Pavlovaceae</taxon>
        <taxon>Diacronema</taxon>
    </lineage>
</organism>
<evidence type="ECO:0000256" key="2">
    <source>
        <dbReference type="SAM" id="Phobius"/>
    </source>
</evidence>
<evidence type="ECO:0000259" key="3">
    <source>
        <dbReference type="PROSITE" id="PS50191"/>
    </source>
</evidence>
<keyword evidence="5" id="KW-1185">Reference proteome</keyword>
<feature type="transmembrane region" description="Helical" evidence="2">
    <location>
        <begin position="25"/>
        <end position="44"/>
    </location>
</feature>
<protein>
    <recommendedName>
        <fullName evidence="3">CRAL-TRIO domain-containing protein</fullName>
    </recommendedName>
</protein>
<reference evidence="4" key="1">
    <citation type="submission" date="2021-05" db="EMBL/GenBank/DDBJ databases">
        <title>The genome of the haptophyte Pavlova lutheri (Diacronema luteri, Pavlovales) - a model for lipid biosynthesis in eukaryotic algae.</title>
        <authorList>
            <person name="Hulatt C.J."/>
            <person name="Posewitz M.C."/>
        </authorList>
    </citation>
    <scope>NUCLEOTIDE SEQUENCE</scope>
    <source>
        <strain evidence="4">NIVA-4/92</strain>
    </source>
</reference>
<dbReference type="InterPro" id="IPR051026">
    <property type="entry name" value="PI/PC_transfer"/>
</dbReference>
<feature type="compositionally biased region" description="Low complexity" evidence="1">
    <location>
        <begin position="94"/>
        <end position="111"/>
    </location>
</feature>
<dbReference type="InterPro" id="IPR036865">
    <property type="entry name" value="CRAL-TRIO_dom_sf"/>
</dbReference>
<dbReference type="PANTHER" id="PTHR45657:SF1">
    <property type="entry name" value="CRAL-TRIO DOMAIN-CONTAINING PROTEIN YKL091C-RELATED"/>
    <property type="match status" value="1"/>
</dbReference>
<keyword evidence="2" id="KW-1133">Transmembrane helix</keyword>
<evidence type="ECO:0000313" key="5">
    <source>
        <dbReference type="Proteomes" id="UP000751190"/>
    </source>
</evidence>
<feature type="domain" description="CRAL-TRIO" evidence="3">
    <location>
        <begin position="240"/>
        <end position="406"/>
    </location>
</feature>
<dbReference type="InterPro" id="IPR001251">
    <property type="entry name" value="CRAL-TRIO_dom"/>
</dbReference>
<comment type="caution">
    <text evidence="4">The sequence shown here is derived from an EMBL/GenBank/DDBJ whole genome shotgun (WGS) entry which is preliminary data.</text>
</comment>
<dbReference type="AlphaFoldDB" id="A0A8J5XZY5"/>
<sequence>MLRLVERILPRRPPPALTPPVSEPVVIVITASHVLFCVALVLLVRVLRVLRRVHAAERAVCALTAERRLSRNVSALGADGVVSWDTSAERSPADSDSGSASDSSPAPSPSEADVEPPASPLALLVRDKRLPALDLTLVRRAQNKLSPCFSGPNIDELISRHQVAIAAMLAAAVNWPGFRAGSTGPGSHDEVFVLRFLLSHKFNVQEASGAMRTTLAWRARNRADEISAFVRSSPQSAFPAHEYVGRHFPTPITVPGGDWPPFMLINAAVLDPAELMKHISIEQYVVYSMYMSEKMAVTCDEITRRTRRLCKAVRVIAMSGLRLKHASMGFARAASAAAKDHVDCYPQNLGQLFLCNVPYAMKVVWDTAVAPLLPARVVEKTAVLNPAISSADLDELTDFIQLRLIPHAIYPGSTVVDAAADEAAASMAR</sequence>
<dbReference type="Gene3D" id="3.40.525.10">
    <property type="entry name" value="CRAL-TRIO lipid binding domain"/>
    <property type="match status" value="1"/>
</dbReference>
<dbReference type="PANTHER" id="PTHR45657">
    <property type="entry name" value="CRAL-TRIO DOMAIN-CONTAINING PROTEIN YKL091C-RELATED"/>
    <property type="match status" value="1"/>
</dbReference>
<accession>A0A8J5XZY5</accession>
<dbReference type="Proteomes" id="UP000751190">
    <property type="component" value="Unassembled WGS sequence"/>
</dbReference>
<dbReference type="CDD" id="cd00170">
    <property type="entry name" value="SEC14"/>
    <property type="match status" value="1"/>
</dbReference>
<evidence type="ECO:0000256" key="1">
    <source>
        <dbReference type="SAM" id="MobiDB-lite"/>
    </source>
</evidence>
<gene>
    <name evidence="4" type="ORF">KFE25_009526</name>
</gene>
<dbReference type="PROSITE" id="PS50191">
    <property type="entry name" value="CRAL_TRIO"/>
    <property type="match status" value="1"/>
</dbReference>
<feature type="region of interest" description="Disordered" evidence="1">
    <location>
        <begin position="86"/>
        <end position="117"/>
    </location>
</feature>
<dbReference type="Pfam" id="PF00650">
    <property type="entry name" value="CRAL_TRIO"/>
    <property type="match status" value="1"/>
</dbReference>
<name>A0A8J5XZY5_DIALT</name>